<dbReference type="Pfam" id="PF07705">
    <property type="entry name" value="CARDB"/>
    <property type="match status" value="1"/>
</dbReference>
<dbReference type="Gene3D" id="2.130.10.10">
    <property type="entry name" value="YVTN repeat-like/Quinoprotein amine dehydrogenase"/>
    <property type="match status" value="1"/>
</dbReference>
<dbReference type="PANTHER" id="PTHR34512:SF30">
    <property type="entry name" value="OUTER MEMBRANE PROTEIN ASSEMBLY FACTOR BAMB"/>
    <property type="match status" value="1"/>
</dbReference>
<evidence type="ECO:0000256" key="1">
    <source>
        <dbReference type="SAM" id="SignalP"/>
    </source>
</evidence>
<accession>A0ABW3ZWG9</accession>
<dbReference type="InterPro" id="IPR015943">
    <property type="entry name" value="WD40/YVTN_repeat-like_dom_sf"/>
</dbReference>
<dbReference type="RefSeq" id="WP_382401556.1">
    <property type="nucleotide sequence ID" value="NZ_JBHTNH010000028.1"/>
</dbReference>
<gene>
    <name evidence="4" type="ORF">ACFQ4A_13785</name>
</gene>
<dbReference type="Pfam" id="PF13360">
    <property type="entry name" value="PQQ_2"/>
    <property type="match status" value="1"/>
</dbReference>
<dbReference type="Proteomes" id="UP001597178">
    <property type="component" value="Unassembled WGS sequence"/>
</dbReference>
<protein>
    <submittedName>
        <fullName evidence="4">PQQ-binding-like beta-propeller repeat protein</fullName>
    </submittedName>
</protein>
<dbReference type="InterPro" id="IPR018391">
    <property type="entry name" value="PQQ_b-propeller_rpt"/>
</dbReference>
<dbReference type="SUPFAM" id="SSF50998">
    <property type="entry name" value="Quinoprotein alcohol dehydrogenase-like"/>
    <property type="match status" value="2"/>
</dbReference>
<evidence type="ECO:0000259" key="2">
    <source>
        <dbReference type="Pfam" id="PF07705"/>
    </source>
</evidence>
<feature type="domain" description="Pyrrolo-quinoline quinone repeat" evidence="3">
    <location>
        <begin position="246"/>
        <end position="445"/>
    </location>
</feature>
<dbReference type="EMBL" id="JBHTNH010000028">
    <property type="protein sequence ID" value="MFD1362726.1"/>
    <property type="molecule type" value="Genomic_DNA"/>
</dbReference>
<dbReference type="Gene3D" id="2.60.40.10">
    <property type="entry name" value="Immunoglobulins"/>
    <property type="match status" value="1"/>
</dbReference>
<keyword evidence="5" id="KW-1185">Reference proteome</keyword>
<dbReference type="InterPro" id="IPR011047">
    <property type="entry name" value="Quinoprotein_ADH-like_sf"/>
</dbReference>
<feature type="domain" description="CARDB" evidence="2">
    <location>
        <begin position="483"/>
        <end position="574"/>
    </location>
</feature>
<evidence type="ECO:0000313" key="5">
    <source>
        <dbReference type="Proteomes" id="UP001597178"/>
    </source>
</evidence>
<feature type="chain" id="PRO_5045064380" evidence="1">
    <location>
        <begin position="25"/>
        <end position="618"/>
    </location>
</feature>
<feature type="signal peptide" evidence="1">
    <location>
        <begin position="1"/>
        <end position="24"/>
    </location>
</feature>
<keyword evidence="1" id="KW-0732">Signal</keyword>
<organism evidence="4 5">
    <name type="scientific">Lentibacillus salinarum</name>
    <dbReference type="NCBI Taxonomy" id="446820"/>
    <lineage>
        <taxon>Bacteria</taxon>
        <taxon>Bacillati</taxon>
        <taxon>Bacillota</taxon>
        <taxon>Bacilli</taxon>
        <taxon>Bacillales</taxon>
        <taxon>Bacillaceae</taxon>
        <taxon>Lentibacillus</taxon>
    </lineage>
</organism>
<evidence type="ECO:0000259" key="3">
    <source>
        <dbReference type="Pfam" id="PF13360"/>
    </source>
</evidence>
<dbReference type="PANTHER" id="PTHR34512">
    <property type="entry name" value="CELL SURFACE PROTEIN"/>
    <property type="match status" value="1"/>
</dbReference>
<evidence type="ECO:0000313" key="4">
    <source>
        <dbReference type="EMBL" id="MFD1362726.1"/>
    </source>
</evidence>
<dbReference type="InterPro" id="IPR002372">
    <property type="entry name" value="PQQ_rpt_dom"/>
</dbReference>
<comment type="caution">
    <text evidence="4">The sequence shown here is derived from an EMBL/GenBank/DDBJ whole genome shotgun (WGS) entry which is preliminary data.</text>
</comment>
<sequence length="618" mass="68146">MKRKARWLFLLALFMVLLPVSISASSSWPTLSKDQQRTHEAVAQHTQPPLYLKWQIPNIGWSISQPIVANGYIFHQAGGYLYKIPSDMPFSGEDLSVGSLLDKGAERVKISNDYHATSHPVYDTKTDSIYVGTGDDRIRKINPNTLNNERTYRAGARLVNAPTMLGEELIAFGNGDAVLKFFKGSKGQPIRLGSSPMEITGTPAVKEGNNPIIFVPVSYQHLNREGFVDAFRVIDNGFGEAPSIQPVWSQPFTTDNGVSTTPVYDEGDDRVYFADKSGTVYAVDASTGEQIWKNEKYSSYSAHITLVNNSPALSGDTLVVPFRYQDYRETGMVAAFDEDNGNVKWTRTSSGDPRSSGNFDGEIANDPTINTDGNGNSIVMVGTTNGQLRSYDLETGEPHFITKEDGDKKYVLNAIDGSGSSYYQGEGLATEVMIADGHIVFGANTSAEPNSSGTNGTLYAYSTPWEDDHPSKDLSGDLVVPDEVERTLPLRIFNTPTNIGTETISESFSTKLYVNGSLVEIREFNSLKPDERKGEWTKTDAYFATSQKGEYEVKLVVDAYDEIDEAIETNNVITETYTVTGAPSINCPGEYSWDGDKCVKTWTQHEVKKDRVNPVLIR</sequence>
<name>A0ABW3ZWG9_9BACI</name>
<dbReference type="SMART" id="SM00564">
    <property type="entry name" value="PQQ"/>
    <property type="match status" value="4"/>
</dbReference>
<reference evidence="5" key="1">
    <citation type="journal article" date="2019" name="Int. J. Syst. Evol. Microbiol.">
        <title>The Global Catalogue of Microorganisms (GCM) 10K type strain sequencing project: providing services to taxonomists for standard genome sequencing and annotation.</title>
        <authorList>
            <consortium name="The Broad Institute Genomics Platform"/>
            <consortium name="The Broad Institute Genome Sequencing Center for Infectious Disease"/>
            <person name="Wu L."/>
            <person name="Ma J."/>
        </authorList>
    </citation>
    <scope>NUCLEOTIDE SEQUENCE [LARGE SCALE GENOMIC DNA]</scope>
    <source>
        <strain evidence="5">CCUG 54822</strain>
    </source>
</reference>
<dbReference type="InterPro" id="IPR013783">
    <property type="entry name" value="Ig-like_fold"/>
</dbReference>
<proteinExistence type="predicted"/>
<dbReference type="InterPro" id="IPR011635">
    <property type="entry name" value="CARDB"/>
</dbReference>